<keyword evidence="4" id="KW-1185">Reference proteome</keyword>
<evidence type="ECO:0000313" key="2">
    <source>
        <dbReference type="EMBL" id="VDN53002.1"/>
    </source>
</evidence>
<protein>
    <submittedName>
        <fullName evidence="2 5">Uncharacterized protein</fullName>
    </submittedName>
</protein>
<accession>A0A0N4UMY2</accession>
<dbReference type="Proteomes" id="UP000038040">
    <property type="component" value="Unplaced"/>
</dbReference>
<keyword evidence="1" id="KW-0812">Transmembrane</keyword>
<evidence type="ECO:0000313" key="5">
    <source>
        <dbReference type="WBParaSite" id="DME_0000923801-mRNA-1"/>
    </source>
</evidence>
<sequence length="190" mass="21697">MRINTKFRRTESTENFLLPEIGAATVHSNAFIQLKEDNGDNWCYHCATPLKALNSDMRRAVQTFLTLRRTTYPINAISAYCSSPKNISDFTKELCRHPYCQTLILTDHETGTSFTIRGCAETFGAINEKLLNERGDNKCQRLHDQLDIQECICSRRKYCYAGPDRILFSGVPSLISFLTVLILSIFLLFL</sequence>
<dbReference type="OrthoDB" id="5853760at2759"/>
<dbReference type="EMBL" id="UYYG01000093">
    <property type="protein sequence ID" value="VDN53002.1"/>
    <property type="molecule type" value="Genomic_DNA"/>
</dbReference>
<keyword evidence="1" id="KW-1133">Transmembrane helix</keyword>
<evidence type="ECO:0000256" key="1">
    <source>
        <dbReference type="SAM" id="Phobius"/>
    </source>
</evidence>
<keyword evidence="1" id="KW-0472">Membrane</keyword>
<gene>
    <name evidence="2" type="ORF">DME_LOCUS2975</name>
</gene>
<feature type="transmembrane region" description="Helical" evidence="1">
    <location>
        <begin position="166"/>
        <end position="189"/>
    </location>
</feature>
<reference evidence="5" key="1">
    <citation type="submission" date="2017-02" db="UniProtKB">
        <authorList>
            <consortium name="WormBaseParasite"/>
        </authorList>
    </citation>
    <scope>IDENTIFICATION</scope>
</reference>
<dbReference type="AlphaFoldDB" id="A0A0N4UMY2"/>
<evidence type="ECO:0000313" key="4">
    <source>
        <dbReference type="Proteomes" id="UP000274756"/>
    </source>
</evidence>
<evidence type="ECO:0000313" key="3">
    <source>
        <dbReference type="Proteomes" id="UP000038040"/>
    </source>
</evidence>
<dbReference type="Proteomes" id="UP000274756">
    <property type="component" value="Unassembled WGS sequence"/>
</dbReference>
<reference evidence="2 4" key="2">
    <citation type="submission" date="2018-11" db="EMBL/GenBank/DDBJ databases">
        <authorList>
            <consortium name="Pathogen Informatics"/>
        </authorList>
    </citation>
    <scope>NUCLEOTIDE SEQUENCE [LARGE SCALE GENOMIC DNA]</scope>
</reference>
<dbReference type="WBParaSite" id="DME_0000923801-mRNA-1">
    <property type="protein sequence ID" value="DME_0000923801-mRNA-1"/>
    <property type="gene ID" value="DME_0000923801"/>
</dbReference>
<organism evidence="3 5">
    <name type="scientific">Dracunculus medinensis</name>
    <name type="common">Guinea worm</name>
    <dbReference type="NCBI Taxonomy" id="318479"/>
    <lineage>
        <taxon>Eukaryota</taxon>
        <taxon>Metazoa</taxon>
        <taxon>Ecdysozoa</taxon>
        <taxon>Nematoda</taxon>
        <taxon>Chromadorea</taxon>
        <taxon>Rhabditida</taxon>
        <taxon>Spirurina</taxon>
        <taxon>Dracunculoidea</taxon>
        <taxon>Dracunculidae</taxon>
        <taxon>Dracunculus</taxon>
    </lineage>
</organism>
<name>A0A0N4UMY2_DRAME</name>
<proteinExistence type="predicted"/>